<dbReference type="EMBL" id="LHPF02000009">
    <property type="protein sequence ID" value="PSC72725.1"/>
    <property type="molecule type" value="Genomic_DNA"/>
</dbReference>
<sequence>MAGDNGEKTKVLFVCLGNICRSPSAEAVFKDVVEKAGVSGQFEIDSCGTGGGSSNWYLPGGFSYHEGDPADGRMTATARTRGVTLTSRSRPLRPSDLEEFDYIVGMDAANLAAIRRAAEHWRGAGGGGAVPPDYGSKLSLMTDFLRSQQFAKFNEVPDPYYGGQKGFDLVLDLLDDACKGLLATIQDEQPQR</sequence>
<protein>
    <submittedName>
        <fullName evidence="2">Tyrosine phosphatase</fullName>
    </submittedName>
</protein>
<dbReference type="InterPro" id="IPR023485">
    <property type="entry name" value="Ptyr_pPase"/>
</dbReference>
<dbReference type="OrthoDB" id="3388at2759"/>
<proteinExistence type="predicted"/>
<reference evidence="2 3" key="1">
    <citation type="journal article" date="2018" name="Plant J.">
        <title>Genome sequences of Chlorella sorokiniana UTEX 1602 and Micractinium conductrix SAG 241.80: implications to maltose excretion by a green alga.</title>
        <authorList>
            <person name="Arriola M.B."/>
            <person name="Velmurugan N."/>
            <person name="Zhang Y."/>
            <person name="Plunkett M.H."/>
            <person name="Hondzo H."/>
            <person name="Barney B.M."/>
        </authorList>
    </citation>
    <scope>NUCLEOTIDE SEQUENCE [LARGE SCALE GENOMIC DNA]</scope>
    <source>
        <strain evidence="2 3">SAG 241.80</strain>
    </source>
</reference>
<dbReference type="SUPFAM" id="SSF52788">
    <property type="entry name" value="Phosphotyrosine protein phosphatases I"/>
    <property type="match status" value="1"/>
</dbReference>
<dbReference type="PANTHER" id="PTHR47439">
    <property type="entry name" value="LOW MOLECULAR WEIGHT PHOSPHOTYROSINE PROTEIN PHOSPHATASE-RELATED"/>
    <property type="match status" value="1"/>
</dbReference>
<evidence type="ECO:0000313" key="3">
    <source>
        <dbReference type="Proteomes" id="UP000239649"/>
    </source>
</evidence>
<keyword evidence="3" id="KW-1185">Reference proteome</keyword>
<dbReference type="PANTHER" id="PTHR47439:SF1">
    <property type="entry name" value="ACID PHOSPHATASE"/>
    <property type="match status" value="1"/>
</dbReference>
<dbReference type="InterPro" id="IPR036196">
    <property type="entry name" value="Ptyr_pPase_sf"/>
</dbReference>
<feature type="domain" description="Phosphotyrosine protein phosphatase I" evidence="1">
    <location>
        <begin position="9"/>
        <end position="184"/>
    </location>
</feature>
<dbReference type="Pfam" id="PF01451">
    <property type="entry name" value="LMWPc"/>
    <property type="match status" value="1"/>
</dbReference>
<evidence type="ECO:0000259" key="1">
    <source>
        <dbReference type="SMART" id="SM00226"/>
    </source>
</evidence>
<dbReference type="STRING" id="554055.A0A2P6VF53"/>
<accession>A0A2P6VF53</accession>
<dbReference type="CDD" id="cd16343">
    <property type="entry name" value="LMWPTP"/>
    <property type="match status" value="1"/>
</dbReference>
<dbReference type="Proteomes" id="UP000239649">
    <property type="component" value="Unassembled WGS sequence"/>
</dbReference>
<organism evidence="2 3">
    <name type="scientific">Micractinium conductrix</name>
    <dbReference type="NCBI Taxonomy" id="554055"/>
    <lineage>
        <taxon>Eukaryota</taxon>
        <taxon>Viridiplantae</taxon>
        <taxon>Chlorophyta</taxon>
        <taxon>core chlorophytes</taxon>
        <taxon>Trebouxiophyceae</taxon>
        <taxon>Chlorellales</taxon>
        <taxon>Chlorellaceae</taxon>
        <taxon>Chlorella clade</taxon>
        <taxon>Micractinium</taxon>
    </lineage>
</organism>
<comment type="caution">
    <text evidence="2">The sequence shown here is derived from an EMBL/GenBank/DDBJ whole genome shotgun (WGS) entry which is preliminary data.</text>
</comment>
<dbReference type="SMART" id="SM00226">
    <property type="entry name" value="LMWPc"/>
    <property type="match status" value="1"/>
</dbReference>
<dbReference type="AlphaFoldDB" id="A0A2P6VF53"/>
<evidence type="ECO:0000313" key="2">
    <source>
        <dbReference type="EMBL" id="PSC72725.1"/>
    </source>
</evidence>
<gene>
    <name evidence="2" type="ORF">C2E20_4047</name>
</gene>
<dbReference type="InterPro" id="IPR052995">
    <property type="entry name" value="LMW-PTP"/>
</dbReference>
<dbReference type="Gene3D" id="3.40.50.2300">
    <property type="match status" value="1"/>
</dbReference>
<name>A0A2P6VF53_9CHLO</name>